<feature type="chain" id="PRO_5026317174" evidence="1">
    <location>
        <begin position="28"/>
        <end position="83"/>
    </location>
</feature>
<keyword evidence="3" id="KW-1185">Reference proteome</keyword>
<dbReference type="Proteomes" id="UP000799428">
    <property type="component" value="Unassembled WGS sequence"/>
</dbReference>
<sequence>MPVPAKSMLPPLGAFLAFSLTYTAIVAQKEGQHVDNARTRFQQQRERGNQAMSDYGARILEQKQLQQHQRQQLVSDLDFSTPF</sequence>
<evidence type="ECO:0000313" key="3">
    <source>
        <dbReference type="Proteomes" id="UP000799428"/>
    </source>
</evidence>
<gene>
    <name evidence="2" type="ORF">K504DRAFT_497610</name>
</gene>
<dbReference type="EMBL" id="MU005764">
    <property type="protein sequence ID" value="KAF2715749.1"/>
    <property type="molecule type" value="Genomic_DNA"/>
</dbReference>
<organism evidence="2 3">
    <name type="scientific">Pleomassaria siparia CBS 279.74</name>
    <dbReference type="NCBI Taxonomy" id="1314801"/>
    <lineage>
        <taxon>Eukaryota</taxon>
        <taxon>Fungi</taxon>
        <taxon>Dikarya</taxon>
        <taxon>Ascomycota</taxon>
        <taxon>Pezizomycotina</taxon>
        <taxon>Dothideomycetes</taxon>
        <taxon>Pleosporomycetidae</taxon>
        <taxon>Pleosporales</taxon>
        <taxon>Pleomassariaceae</taxon>
        <taxon>Pleomassaria</taxon>
    </lineage>
</organism>
<reference evidence="2" key="1">
    <citation type="journal article" date="2020" name="Stud. Mycol.">
        <title>101 Dothideomycetes genomes: a test case for predicting lifestyles and emergence of pathogens.</title>
        <authorList>
            <person name="Haridas S."/>
            <person name="Albert R."/>
            <person name="Binder M."/>
            <person name="Bloem J."/>
            <person name="Labutti K."/>
            <person name="Salamov A."/>
            <person name="Andreopoulos B."/>
            <person name="Baker S."/>
            <person name="Barry K."/>
            <person name="Bills G."/>
            <person name="Bluhm B."/>
            <person name="Cannon C."/>
            <person name="Castanera R."/>
            <person name="Culley D."/>
            <person name="Daum C."/>
            <person name="Ezra D."/>
            <person name="Gonzalez J."/>
            <person name="Henrissat B."/>
            <person name="Kuo A."/>
            <person name="Liang C."/>
            <person name="Lipzen A."/>
            <person name="Lutzoni F."/>
            <person name="Magnuson J."/>
            <person name="Mondo S."/>
            <person name="Nolan M."/>
            <person name="Ohm R."/>
            <person name="Pangilinan J."/>
            <person name="Park H.-J."/>
            <person name="Ramirez L."/>
            <person name="Alfaro M."/>
            <person name="Sun H."/>
            <person name="Tritt A."/>
            <person name="Yoshinaga Y."/>
            <person name="Zwiers L.-H."/>
            <person name="Turgeon B."/>
            <person name="Goodwin S."/>
            <person name="Spatafora J."/>
            <person name="Crous P."/>
            <person name="Grigoriev I."/>
        </authorList>
    </citation>
    <scope>NUCLEOTIDE SEQUENCE</scope>
    <source>
        <strain evidence="2">CBS 279.74</strain>
    </source>
</reference>
<dbReference type="OrthoDB" id="3707219at2759"/>
<protein>
    <submittedName>
        <fullName evidence="2">Uncharacterized protein</fullName>
    </submittedName>
</protein>
<accession>A0A6G1KSC2</accession>
<feature type="signal peptide" evidence="1">
    <location>
        <begin position="1"/>
        <end position="27"/>
    </location>
</feature>
<name>A0A6G1KSC2_9PLEO</name>
<keyword evidence="1" id="KW-0732">Signal</keyword>
<proteinExistence type="predicted"/>
<evidence type="ECO:0000256" key="1">
    <source>
        <dbReference type="SAM" id="SignalP"/>
    </source>
</evidence>
<dbReference type="AlphaFoldDB" id="A0A6G1KSC2"/>
<evidence type="ECO:0000313" key="2">
    <source>
        <dbReference type="EMBL" id="KAF2715749.1"/>
    </source>
</evidence>